<evidence type="ECO:0000313" key="9">
    <source>
        <dbReference type="Proteomes" id="UP000653305"/>
    </source>
</evidence>
<feature type="compositionally biased region" description="Basic and acidic residues" evidence="6">
    <location>
        <begin position="79"/>
        <end position="95"/>
    </location>
</feature>
<evidence type="ECO:0000256" key="2">
    <source>
        <dbReference type="ARBA" id="ARBA00023015"/>
    </source>
</evidence>
<evidence type="ECO:0000256" key="1">
    <source>
        <dbReference type="ARBA" id="ARBA00004123"/>
    </source>
</evidence>
<keyword evidence="3" id="KW-0238">DNA-binding</keyword>
<dbReference type="InterPro" id="IPR017887">
    <property type="entry name" value="TF_TCP_subgr"/>
</dbReference>
<name>A0A830CX77_9LAMI</name>
<feature type="domain" description="TCP" evidence="7">
    <location>
        <begin position="9"/>
        <end position="67"/>
    </location>
</feature>
<comment type="caution">
    <text evidence="8">The sequence shown here is derived from an EMBL/GenBank/DDBJ whole genome shotgun (WGS) entry which is preliminary data.</text>
</comment>
<keyword evidence="5" id="KW-0539">Nucleus</keyword>
<evidence type="ECO:0000259" key="7">
    <source>
        <dbReference type="PROSITE" id="PS51369"/>
    </source>
</evidence>
<evidence type="ECO:0000256" key="4">
    <source>
        <dbReference type="ARBA" id="ARBA00023163"/>
    </source>
</evidence>
<keyword evidence="2" id="KW-0805">Transcription regulation</keyword>
<evidence type="ECO:0000313" key="8">
    <source>
        <dbReference type="EMBL" id="GFQ02913.1"/>
    </source>
</evidence>
<feature type="compositionally biased region" description="Basic and acidic residues" evidence="6">
    <location>
        <begin position="40"/>
        <end position="50"/>
    </location>
</feature>
<dbReference type="GO" id="GO:0005634">
    <property type="term" value="C:nucleus"/>
    <property type="evidence" value="ECO:0007669"/>
    <property type="project" value="UniProtKB-SubCell"/>
</dbReference>
<proteinExistence type="predicted"/>
<organism evidence="8 9">
    <name type="scientific">Phtheirospermum japonicum</name>
    <dbReference type="NCBI Taxonomy" id="374723"/>
    <lineage>
        <taxon>Eukaryota</taxon>
        <taxon>Viridiplantae</taxon>
        <taxon>Streptophyta</taxon>
        <taxon>Embryophyta</taxon>
        <taxon>Tracheophyta</taxon>
        <taxon>Spermatophyta</taxon>
        <taxon>Magnoliopsida</taxon>
        <taxon>eudicotyledons</taxon>
        <taxon>Gunneridae</taxon>
        <taxon>Pentapetalae</taxon>
        <taxon>asterids</taxon>
        <taxon>lamiids</taxon>
        <taxon>Lamiales</taxon>
        <taxon>Orobanchaceae</taxon>
        <taxon>Orobanchaceae incertae sedis</taxon>
        <taxon>Phtheirospermum</taxon>
    </lineage>
</organism>
<feature type="non-terminal residue" evidence="8">
    <location>
        <position position="1"/>
    </location>
</feature>
<accession>A0A830CX77</accession>
<dbReference type="InterPro" id="IPR005333">
    <property type="entry name" value="Transcription_factor_TCP"/>
</dbReference>
<evidence type="ECO:0000256" key="5">
    <source>
        <dbReference type="ARBA" id="ARBA00023242"/>
    </source>
</evidence>
<sequence length="109" mass="12284">IPAGRSTDRKDRHIKVCTAKGPRDRRVCLTAHTAIQFYDVQDRLGYDHPRRSSTGSSRKPRLPLTSWPSSLPGTPPPPRSEKSRTRKPPPFEESRSTLPHSNPPPFAFC</sequence>
<dbReference type="AlphaFoldDB" id="A0A830CX77"/>
<dbReference type="PANTHER" id="PTHR31072">
    <property type="entry name" value="TRANSCRIPTION FACTOR TCP4-RELATED"/>
    <property type="match status" value="1"/>
</dbReference>
<keyword evidence="4" id="KW-0804">Transcription</keyword>
<dbReference type="EMBL" id="BMAC01000784">
    <property type="protein sequence ID" value="GFQ02913.1"/>
    <property type="molecule type" value="Genomic_DNA"/>
</dbReference>
<feature type="region of interest" description="Disordered" evidence="6">
    <location>
        <begin position="40"/>
        <end position="109"/>
    </location>
</feature>
<evidence type="ECO:0000256" key="6">
    <source>
        <dbReference type="SAM" id="MobiDB-lite"/>
    </source>
</evidence>
<protein>
    <submittedName>
        <fullName evidence="8">Transcription factor tcp4</fullName>
    </submittedName>
</protein>
<dbReference type="OrthoDB" id="1927134at2759"/>
<comment type="subcellular location">
    <subcellularLocation>
        <location evidence="1">Nucleus</location>
    </subcellularLocation>
</comment>
<dbReference type="GO" id="GO:0003700">
    <property type="term" value="F:DNA-binding transcription factor activity"/>
    <property type="evidence" value="ECO:0007669"/>
    <property type="project" value="InterPro"/>
</dbReference>
<reference evidence="8" key="1">
    <citation type="submission" date="2020-07" db="EMBL/GenBank/DDBJ databases">
        <title>Ethylene signaling mediates host invasion by parasitic plants.</title>
        <authorList>
            <person name="Yoshida S."/>
        </authorList>
    </citation>
    <scope>NUCLEOTIDE SEQUENCE</scope>
    <source>
        <strain evidence="8">Okayama</strain>
    </source>
</reference>
<gene>
    <name evidence="8" type="ORF">PHJA_002435100</name>
</gene>
<dbReference type="PANTHER" id="PTHR31072:SF276">
    <property type="entry name" value="SAP DOMAIN-CONTAINING PROTEIN"/>
    <property type="match status" value="1"/>
</dbReference>
<dbReference type="Pfam" id="PF03634">
    <property type="entry name" value="TCP"/>
    <property type="match status" value="1"/>
</dbReference>
<dbReference type="GO" id="GO:0043565">
    <property type="term" value="F:sequence-specific DNA binding"/>
    <property type="evidence" value="ECO:0007669"/>
    <property type="project" value="TreeGrafter"/>
</dbReference>
<feature type="compositionally biased region" description="Low complexity" evidence="6">
    <location>
        <begin position="62"/>
        <end position="72"/>
    </location>
</feature>
<evidence type="ECO:0000256" key="3">
    <source>
        <dbReference type="ARBA" id="ARBA00023125"/>
    </source>
</evidence>
<dbReference type="PROSITE" id="PS51369">
    <property type="entry name" value="TCP"/>
    <property type="match status" value="1"/>
</dbReference>
<dbReference type="Proteomes" id="UP000653305">
    <property type="component" value="Unassembled WGS sequence"/>
</dbReference>
<keyword evidence="9" id="KW-1185">Reference proteome</keyword>